<name>A0A142NND1_BRELN</name>
<organism evidence="2 3">
    <name type="scientific">Brevibacterium linens</name>
    <dbReference type="NCBI Taxonomy" id="1703"/>
    <lineage>
        <taxon>Bacteria</taxon>
        <taxon>Bacillati</taxon>
        <taxon>Actinomycetota</taxon>
        <taxon>Actinomycetes</taxon>
        <taxon>Micrococcales</taxon>
        <taxon>Brevibacteriaceae</taxon>
        <taxon>Brevibacterium</taxon>
    </lineage>
</organism>
<evidence type="ECO:0000256" key="1">
    <source>
        <dbReference type="SAM" id="SignalP"/>
    </source>
</evidence>
<dbReference type="AlphaFoldDB" id="A0A142NND1"/>
<keyword evidence="1" id="KW-0732">Signal</keyword>
<proteinExistence type="predicted"/>
<protein>
    <submittedName>
        <fullName evidence="2">Uncharacterized protein</fullName>
    </submittedName>
</protein>
<feature type="signal peptide" evidence="1">
    <location>
        <begin position="1"/>
        <end position="32"/>
    </location>
</feature>
<dbReference type="RefSeq" id="WP_062861379.1">
    <property type="nucleotide sequence ID" value="NZ_CP014869.1"/>
</dbReference>
<reference evidence="3" key="1">
    <citation type="submission" date="2016-03" db="EMBL/GenBank/DDBJ databases">
        <authorList>
            <person name="Ploux O."/>
        </authorList>
    </citation>
    <scope>NUCLEOTIDE SEQUENCE [LARGE SCALE GENOMIC DNA]</scope>
    <source>
        <strain evidence="3">BS258</strain>
    </source>
</reference>
<feature type="chain" id="PRO_5007500952" evidence="1">
    <location>
        <begin position="33"/>
        <end position="146"/>
    </location>
</feature>
<accession>A0A142NND1</accession>
<sequence>MDTAVRARTAALGITAIAALTSIGLAGNPALAASDTTTTSTTAAAVQSSGHPTTSLKYAYELVRAFGTGSDVDVERLATDAVVKTLSEHGDSHASRWHRFAADSAAGSTYVAYTSLDTGEEMTLGVSNEKSADGDDEAVRQIRFDG</sequence>
<dbReference type="Proteomes" id="UP000075950">
    <property type="component" value="Chromosome"/>
</dbReference>
<evidence type="ECO:0000313" key="3">
    <source>
        <dbReference type="Proteomes" id="UP000075950"/>
    </source>
</evidence>
<dbReference type="EMBL" id="CP014869">
    <property type="protein sequence ID" value="AMT93521.1"/>
    <property type="molecule type" value="Genomic_DNA"/>
</dbReference>
<gene>
    <name evidence="2" type="ORF">A2T55_06760</name>
</gene>
<dbReference type="KEGG" id="bly:A2T55_06760"/>
<evidence type="ECO:0000313" key="2">
    <source>
        <dbReference type="EMBL" id="AMT93521.1"/>
    </source>
</evidence>